<dbReference type="AlphaFoldDB" id="V9DXQ4"/>
<feature type="compositionally biased region" description="Polar residues" evidence="1">
    <location>
        <begin position="306"/>
        <end position="315"/>
    </location>
</feature>
<feature type="compositionally biased region" description="Basic and acidic residues" evidence="1">
    <location>
        <begin position="249"/>
        <end position="258"/>
    </location>
</feature>
<gene>
    <name evidence="2" type="ORF">F443_21382</name>
</gene>
<dbReference type="EMBL" id="ANIZ01003747">
    <property type="protein sequence ID" value="ETI31670.1"/>
    <property type="molecule type" value="Genomic_DNA"/>
</dbReference>
<dbReference type="eggNOG" id="ENOG502SNAZ">
    <property type="taxonomic scope" value="Eukaryota"/>
</dbReference>
<feature type="compositionally biased region" description="Basic and acidic residues" evidence="1">
    <location>
        <begin position="205"/>
        <end position="228"/>
    </location>
</feature>
<organism evidence="2 3">
    <name type="scientific">Phytophthora nicotianae P1569</name>
    <dbReference type="NCBI Taxonomy" id="1317065"/>
    <lineage>
        <taxon>Eukaryota</taxon>
        <taxon>Sar</taxon>
        <taxon>Stramenopiles</taxon>
        <taxon>Oomycota</taxon>
        <taxon>Peronosporomycetes</taxon>
        <taxon>Peronosporales</taxon>
        <taxon>Peronosporaceae</taxon>
        <taxon>Phytophthora</taxon>
    </lineage>
</organism>
<keyword evidence="3" id="KW-1185">Reference proteome</keyword>
<evidence type="ECO:0000313" key="3">
    <source>
        <dbReference type="Proteomes" id="UP000018721"/>
    </source>
</evidence>
<evidence type="ECO:0000256" key="1">
    <source>
        <dbReference type="SAM" id="MobiDB-lite"/>
    </source>
</evidence>
<dbReference type="Proteomes" id="UP000018721">
    <property type="component" value="Unassembled WGS sequence"/>
</dbReference>
<accession>V9DXQ4</accession>
<feature type="region of interest" description="Disordered" evidence="1">
    <location>
        <begin position="188"/>
        <end position="366"/>
    </location>
</feature>
<sequence length="400" mass="44421">MEQLAVQRNVIVAWLEQGDHFLQATAFSTLSGVYPRPSVSQLQAAEQIECQALCKLAATVNAVVPQSHWSGAYARQVLQRYLMEFRAAARQASLPGFTVNATDEAFGRTSEDKLNAMCPHFMRLQLLHNSRIRAAMRGGILFEINQEKTTEVPYVDECTHQGKMMPWEGTVDLQSIQGGTPYPLEVTEPPNQGHNTEGVVAKSHLRPDVTMEHRTEDTVVKNKDKSFPKELTPPNTVMKRVVSAKRKQREQQEKEKYVRMPNFTANGEEDDDLPFFRSKARIHQPDYSDTDYAPSDHEDEEEKASTPPSQSTNNVGPPYSPFAADKSASFDGKLNNHGQPTVSRGSSSPSPKATLMTGHIPPLLNVPRIISGGHNLERKRASFALSSSPSSSSSENQLQH</sequence>
<dbReference type="HOGENOM" id="CLU_689791_0_0_1"/>
<reference evidence="2 3" key="1">
    <citation type="submission" date="2013-11" db="EMBL/GenBank/DDBJ databases">
        <title>The Genome Sequence of Phytophthora parasitica P1569.</title>
        <authorList>
            <consortium name="The Broad Institute Genomics Platform"/>
            <person name="Russ C."/>
            <person name="Tyler B."/>
            <person name="Panabieres F."/>
            <person name="Shan W."/>
            <person name="Tripathy S."/>
            <person name="Grunwald N."/>
            <person name="Machado M."/>
            <person name="Johnson C.S."/>
            <person name="Arredondo F."/>
            <person name="Hong C."/>
            <person name="Coffey M."/>
            <person name="Young S.K."/>
            <person name="Zeng Q."/>
            <person name="Gargeya S."/>
            <person name="Fitzgerald M."/>
            <person name="Abouelleil A."/>
            <person name="Alvarado L."/>
            <person name="Chapman S.B."/>
            <person name="Gainer-Dewar J."/>
            <person name="Goldberg J."/>
            <person name="Griggs A."/>
            <person name="Gujja S."/>
            <person name="Hansen M."/>
            <person name="Howarth C."/>
            <person name="Imamovic A."/>
            <person name="Ireland A."/>
            <person name="Larimer J."/>
            <person name="McCowan C."/>
            <person name="Murphy C."/>
            <person name="Pearson M."/>
            <person name="Poon T.W."/>
            <person name="Priest M."/>
            <person name="Roberts A."/>
            <person name="Saif S."/>
            <person name="Shea T."/>
            <person name="Sykes S."/>
            <person name="Wortman J."/>
            <person name="Nusbaum C."/>
            <person name="Birren B."/>
        </authorList>
    </citation>
    <scope>NUCLEOTIDE SEQUENCE [LARGE SCALE GENOMIC DNA]</scope>
    <source>
        <strain evidence="2 3">P1569</strain>
    </source>
</reference>
<protein>
    <submittedName>
        <fullName evidence="2">Uncharacterized protein</fullName>
    </submittedName>
</protein>
<evidence type="ECO:0000313" key="2">
    <source>
        <dbReference type="EMBL" id="ETI31670.1"/>
    </source>
</evidence>
<feature type="compositionally biased region" description="Polar residues" evidence="1">
    <location>
        <begin position="336"/>
        <end position="351"/>
    </location>
</feature>
<comment type="caution">
    <text evidence="2">The sequence shown here is derived from an EMBL/GenBank/DDBJ whole genome shotgun (WGS) entry which is preliminary data.</text>
</comment>
<feature type="region of interest" description="Disordered" evidence="1">
    <location>
        <begin position="380"/>
        <end position="400"/>
    </location>
</feature>
<dbReference type="OrthoDB" id="129444at2759"/>
<proteinExistence type="predicted"/>
<name>V9DXQ4_PHYNI</name>